<dbReference type="AlphaFoldDB" id="A0A2L0F3G0"/>
<gene>
    <name evidence="2" type="ORF">SOCE26_076100</name>
</gene>
<accession>A0A2L0F3G0</accession>
<evidence type="ECO:0000313" key="2">
    <source>
        <dbReference type="EMBL" id="AUX46105.1"/>
    </source>
</evidence>
<dbReference type="Proteomes" id="UP000238348">
    <property type="component" value="Chromosome"/>
</dbReference>
<name>A0A2L0F3G0_SORCE</name>
<dbReference type="EMBL" id="CP012673">
    <property type="protein sequence ID" value="AUX46105.1"/>
    <property type="molecule type" value="Genomic_DNA"/>
</dbReference>
<feature type="compositionally biased region" description="Basic residues" evidence="1">
    <location>
        <begin position="139"/>
        <end position="150"/>
    </location>
</feature>
<protein>
    <submittedName>
        <fullName evidence="2">Uncharacterized protein</fullName>
    </submittedName>
</protein>
<evidence type="ECO:0000313" key="3">
    <source>
        <dbReference type="Proteomes" id="UP000238348"/>
    </source>
</evidence>
<feature type="region of interest" description="Disordered" evidence="1">
    <location>
        <begin position="132"/>
        <end position="174"/>
    </location>
</feature>
<sequence>MRDVDLDLVDRGLIEPGRERHLARGRVVGGAVGERADLECVAGELKARRARHGERHGLALLQPVRPAARRRALLPLRAGSPAGAGAGAGWPAARRAARWIGRGVGAAGAVERRQDQGRRERQIRAEILHEGDPSAIARRSGRARAARATRARPAPQRLGHGVRGPTAAVDVGESSRVEEHRGLLRAIERGNAKSAATLLRAHLSECYGT</sequence>
<proteinExistence type="predicted"/>
<organism evidence="2 3">
    <name type="scientific">Sorangium cellulosum</name>
    <name type="common">Polyangium cellulosum</name>
    <dbReference type="NCBI Taxonomy" id="56"/>
    <lineage>
        <taxon>Bacteria</taxon>
        <taxon>Pseudomonadati</taxon>
        <taxon>Myxococcota</taxon>
        <taxon>Polyangia</taxon>
        <taxon>Polyangiales</taxon>
        <taxon>Polyangiaceae</taxon>
        <taxon>Sorangium</taxon>
    </lineage>
</organism>
<evidence type="ECO:0000256" key="1">
    <source>
        <dbReference type="SAM" id="MobiDB-lite"/>
    </source>
</evidence>
<reference evidence="2 3" key="1">
    <citation type="submission" date="2015-09" db="EMBL/GenBank/DDBJ databases">
        <title>Sorangium comparison.</title>
        <authorList>
            <person name="Zaburannyi N."/>
            <person name="Bunk B."/>
            <person name="Overmann J."/>
            <person name="Mueller R."/>
        </authorList>
    </citation>
    <scope>NUCLEOTIDE SEQUENCE [LARGE SCALE GENOMIC DNA]</scope>
    <source>
        <strain evidence="2 3">So ce26</strain>
    </source>
</reference>